<keyword evidence="4" id="KW-0677">Repeat</keyword>
<dbReference type="SMART" id="SM01035">
    <property type="entry name" value="BOP1NT"/>
    <property type="match status" value="1"/>
</dbReference>
<dbReference type="GO" id="GO:0000463">
    <property type="term" value="P:maturation of LSU-rRNA from tricistronic rRNA transcript (SSU-rRNA, 5.8S rRNA, LSU-rRNA)"/>
    <property type="evidence" value="ECO:0007669"/>
    <property type="project" value="UniProtKB-UniRule"/>
</dbReference>
<comment type="similarity">
    <text evidence="7">Belongs to the WD repeat BOP1/ERB1 family.</text>
</comment>
<sequence>MAPKKVGTKRKAEKPSEETKTNVVTAQNGDDEHEEVDLLQTFSDNDSSDAEGDDQDSDDSDGYVQQIGSDAGSGDESEEDESDEVDSEDDGTEDEGDSEDSGEDEEESEIDGSEVEGGDEGDVSELEWESDDAMNDFLERLPAKLKNALEASLEARKTSKPVKEQGSKSDTQNKTATDKSIVSKNLKKKSKNEKVDTKKSSVKEKVESGSEDAKKKDEGTKSDVKETEESDIFKDIERRRLDPSTEYESGDTSDEEDIRNTVGNVPMNWYDEYPHIGYDWDGKPILRPKRGDSIDQFLKRMEDPNFFRTVRDPQTGQDVVLSEADVELIKRIQSGQIPDAAFDDEAPWVEYFTSEVMQTPISNIPPSKKSFLPSKHEADKVSYFVSLLKARKMKTKMQRAIENAKKRRKKFYMIWGMDDNTVEPMRRIHNNLTAPKRLLPGHNESYNPPAEYLFNEQEMKQWNLHEDNFRKRKLHFLPQKYNSLREVPAWDRYVRERFLRCMDLYMAPRGVKDRLLIEAEDLIPKLPSPRDLQPFPTTMSMVYEGHTDMVRTITVDGKGQFMISGSDDMTIKVWEVSTGRCMRTINVGGIVRSVCWCPNQALSLVAVAADRKLLLINPGVGDNLVVAKTDSLLKELPEDTTMVPERVKAAIQWEQATSEEWATGIRVVMNHFKEIKQVTWHGRGDYFATVMPEGENRSVIIHQLSKRRSQIPFSRSRGLVQCALFHPIRPMLFVATQKHVRVYDLVKQVMAKKLMTYAKWISSMAIHPGGDNLLVGTYDKKIMWFDLDLSTNPYKTLRVHYTAVRGVAIHKRYPLFASASDDKYVVVSHGMVYNDLNKNPLIVPLKRLQYHESYDDFGIFDVVFHPTQPWVFSAGADKTIRLCT</sequence>
<evidence type="ECO:0000256" key="5">
    <source>
        <dbReference type="ARBA" id="ARBA00023242"/>
    </source>
</evidence>
<feature type="compositionally biased region" description="Basic residues" evidence="9">
    <location>
        <begin position="1"/>
        <end position="12"/>
    </location>
</feature>
<accession>A0AAV7XH46</accession>
<dbReference type="SMART" id="SM00320">
    <property type="entry name" value="WD40"/>
    <property type="match status" value="6"/>
</dbReference>
<keyword evidence="3 8" id="KW-0853">WD repeat</keyword>
<comment type="function">
    <text evidence="6">Component of the PeBoW complex, which is required for maturation of 28S and 5.8S ribosomal RNAs and formation of the 60S ribosome.</text>
</comment>
<evidence type="ECO:0000256" key="3">
    <source>
        <dbReference type="ARBA" id="ARBA00022574"/>
    </source>
</evidence>
<dbReference type="SUPFAM" id="SSF50978">
    <property type="entry name" value="WD40 repeat-like"/>
    <property type="match status" value="1"/>
</dbReference>
<feature type="region of interest" description="Disordered" evidence="9">
    <location>
        <begin position="1"/>
        <end position="135"/>
    </location>
</feature>
<dbReference type="InterPro" id="IPR015943">
    <property type="entry name" value="WD40/YVTN_repeat-like_dom_sf"/>
</dbReference>
<dbReference type="PANTHER" id="PTHR17605">
    <property type="entry name" value="RIBOSOME BIOGENESIS PROTEIN BOP1 BLOCK OF PROLIFERATION 1 PROTEIN"/>
    <property type="match status" value="1"/>
</dbReference>
<dbReference type="InterPro" id="IPR019775">
    <property type="entry name" value="WD40_repeat_CS"/>
</dbReference>
<protein>
    <recommendedName>
        <fullName evidence="7">Ribosome biogenesis protein BOP1 homolog</fullName>
    </recommendedName>
</protein>
<feature type="compositionally biased region" description="Acidic residues" evidence="9">
    <location>
        <begin position="73"/>
        <end position="134"/>
    </location>
</feature>
<dbReference type="PROSITE" id="PS50294">
    <property type="entry name" value="WD_REPEATS_REGION"/>
    <property type="match status" value="1"/>
</dbReference>
<name>A0AAV7XH46_9NEOP</name>
<dbReference type="InterPro" id="IPR036322">
    <property type="entry name" value="WD40_repeat_dom_sf"/>
</dbReference>
<dbReference type="Proteomes" id="UP001075354">
    <property type="component" value="Chromosome 9"/>
</dbReference>
<feature type="region of interest" description="Disordered" evidence="9">
    <location>
        <begin position="152"/>
        <end position="259"/>
    </location>
</feature>
<organism evidence="11 12">
    <name type="scientific">Megalurothrips usitatus</name>
    <name type="common">bean blossom thrips</name>
    <dbReference type="NCBI Taxonomy" id="439358"/>
    <lineage>
        <taxon>Eukaryota</taxon>
        <taxon>Metazoa</taxon>
        <taxon>Ecdysozoa</taxon>
        <taxon>Arthropoda</taxon>
        <taxon>Hexapoda</taxon>
        <taxon>Insecta</taxon>
        <taxon>Pterygota</taxon>
        <taxon>Neoptera</taxon>
        <taxon>Paraneoptera</taxon>
        <taxon>Thysanoptera</taxon>
        <taxon>Terebrantia</taxon>
        <taxon>Thripoidea</taxon>
        <taxon>Thripidae</taxon>
        <taxon>Megalurothrips</taxon>
    </lineage>
</organism>
<dbReference type="PANTHER" id="PTHR17605:SF0">
    <property type="entry name" value="RIBOSOME BIOGENESIS PROTEIN BOP1"/>
    <property type="match status" value="1"/>
</dbReference>
<evidence type="ECO:0000256" key="2">
    <source>
        <dbReference type="ARBA" id="ARBA00022552"/>
    </source>
</evidence>
<dbReference type="FunFam" id="2.130.10.10:FF:000061">
    <property type="entry name" value="Ribosome biogenesis protein BOP1 homolog"/>
    <property type="match status" value="1"/>
</dbReference>
<comment type="caution">
    <text evidence="11">The sequence shown here is derived from an EMBL/GenBank/DDBJ whole genome shotgun (WGS) entry which is preliminary data.</text>
</comment>
<feature type="domain" description="BOP1 N-terminal" evidence="10">
    <location>
        <begin position="270"/>
        <end position="536"/>
    </location>
</feature>
<feature type="repeat" description="WD" evidence="8">
    <location>
        <begin position="543"/>
        <end position="584"/>
    </location>
</feature>
<evidence type="ECO:0000256" key="7">
    <source>
        <dbReference type="HAMAP-Rule" id="MF_03027"/>
    </source>
</evidence>
<dbReference type="Pfam" id="PF08145">
    <property type="entry name" value="BOP1NT"/>
    <property type="match status" value="1"/>
</dbReference>
<comment type="function">
    <text evidence="7">Required for maturation of ribosomal RNAs and formation of the large ribosomal subunit.</text>
</comment>
<dbReference type="InterPro" id="IPR012953">
    <property type="entry name" value="BOP1_N_dom"/>
</dbReference>
<proteinExistence type="inferred from homology"/>
<dbReference type="Gene3D" id="2.130.10.10">
    <property type="entry name" value="YVTN repeat-like/Quinoprotein amine dehydrogenase"/>
    <property type="match status" value="1"/>
</dbReference>
<dbReference type="GO" id="GO:0000466">
    <property type="term" value="P:maturation of 5.8S rRNA from tricistronic rRNA transcript (SSU-rRNA, 5.8S rRNA, LSU-rRNA)"/>
    <property type="evidence" value="ECO:0007669"/>
    <property type="project" value="UniProtKB-UniRule"/>
</dbReference>
<dbReference type="PROSITE" id="PS00678">
    <property type="entry name" value="WD_REPEATS_1"/>
    <property type="match status" value="1"/>
</dbReference>
<keyword evidence="12" id="KW-1185">Reference proteome</keyword>
<evidence type="ECO:0000256" key="8">
    <source>
        <dbReference type="PROSITE-ProRule" id="PRU00221"/>
    </source>
</evidence>
<dbReference type="GO" id="GO:0005654">
    <property type="term" value="C:nucleoplasm"/>
    <property type="evidence" value="ECO:0007669"/>
    <property type="project" value="UniProtKB-SubCell"/>
</dbReference>
<dbReference type="GO" id="GO:0070545">
    <property type="term" value="C:PeBoW complex"/>
    <property type="evidence" value="ECO:0007669"/>
    <property type="project" value="TreeGrafter"/>
</dbReference>
<feature type="compositionally biased region" description="Basic and acidic residues" evidence="9">
    <location>
        <begin position="192"/>
        <end position="243"/>
    </location>
</feature>
<dbReference type="GO" id="GO:0043021">
    <property type="term" value="F:ribonucleoprotein complex binding"/>
    <property type="evidence" value="ECO:0007669"/>
    <property type="project" value="UniProtKB-UniRule"/>
</dbReference>
<evidence type="ECO:0000313" key="12">
    <source>
        <dbReference type="Proteomes" id="UP001075354"/>
    </source>
</evidence>
<feature type="compositionally biased region" description="Acidic residues" evidence="9">
    <location>
        <begin position="46"/>
        <end position="61"/>
    </location>
</feature>
<gene>
    <name evidence="11" type="ORF">ONE63_010491</name>
</gene>
<keyword evidence="1 7" id="KW-0690">Ribosome biogenesis</keyword>
<evidence type="ECO:0000256" key="6">
    <source>
        <dbReference type="ARBA" id="ARBA00055102"/>
    </source>
</evidence>
<evidence type="ECO:0000259" key="10">
    <source>
        <dbReference type="SMART" id="SM01035"/>
    </source>
</evidence>
<dbReference type="PROSITE" id="PS50082">
    <property type="entry name" value="WD_REPEATS_2"/>
    <property type="match status" value="1"/>
</dbReference>
<evidence type="ECO:0000256" key="1">
    <source>
        <dbReference type="ARBA" id="ARBA00022517"/>
    </source>
</evidence>
<dbReference type="EMBL" id="JAPTSV010000009">
    <property type="protein sequence ID" value="KAJ1523942.1"/>
    <property type="molecule type" value="Genomic_DNA"/>
</dbReference>
<dbReference type="InterPro" id="IPR028598">
    <property type="entry name" value="BOP1/Erb1"/>
</dbReference>
<comment type="subcellular location">
    <subcellularLocation>
        <location evidence="7">Nucleus</location>
        <location evidence="7">Nucleolus</location>
    </subcellularLocation>
    <subcellularLocation>
        <location evidence="7">Nucleus</location>
        <location evidence="7">Nucleoplasm</location>
    </subcellularLocation>
</comment>
<reference evidence="11" key="1">
    <citation type="submission" date="2022-12" db="EMBL/GenBank/DDBJ databases">
        <title>Chromosome-level genome assembly of the bean flower thrips Megalurothrips usitatus.</title>
        <authorList>
            <person name="Ma L."/>
            <person name="Liu Q."/>
            <person name="Li H."/>
            <person name="Cai W."/>
        </authorList>
    </citation>
    <scope>NUCLEOTIDE SEQUENCE</scope>
    <source>
        <strain evidence="11">Cailab_2022a</strain>
    </source>
</reference>
<dbReference type="Pfam" id="PF00400">
    <property type="entry name" value="WD40"/>
    <property type="match status" value="4"/>
</dbReference>
<dbReference type="AlphaFoldDB" id="A0AAV7XH46"/>
<dbReference type="GO" id="GO:0030687">
    <property type="term" value="C:preribosome, large subunit precursor"/>
    <property type="evidence" value="ECO:0007669"/>
    <property type="project" value="UniProtKB-UniRule"/>
</dbReference>
<dbReference type="HAMAP" id="MF_03027">
    <property type="entry name" value="BOP1"/>
    <property type="match status" value="1"/>
</dbReference>
<feature type="compositionally biased region" description="Basic and acidic residues" evidence="9">
    <location>
        <begin position="153"/>
        <end position="167"/>
    </location>
</feature>
<evidence type="ECO:0000256" key="4">
    <source>
        <dbReference type="ARBA" id="ARBA00022737"/>
    </source>
</evidence>
<dbReference type="InterPro" id="IPR001680">
    <property type="entry name" value="WD40_rpt"/>
</dbReference>
<feature type="compositionally biased region" description="Acidic residues" evidence="9">
    <location>
        <begin position="248"/>
        <end position="257"/>
    </location>
</feature>
<evidence type="ECO:0000256" key="9">
    <source>
        <dbReference type="SAM" id="MobiDB-lite"/>
    </source>
</evidence>
<keyword evidence="2 7" id="KW-0698">rRNA processing</keyword>
<evidence type="ECO:0000313" key="11">
    <source>
        <dbReference type="EMBL" id="KAJ1523942.1"/>
    </source>
</evidence>
<keyword evidence="5 7" id="KW-0539">Nucleus</keyword>